<name>A0AAV0CNP3_9ASTE</name>
<gene>
    <name evidence="1" type="ORF">CEPIT_LOCUS7104</name>
</gene>
<evidence type="ECO:0000313" key="2">
    <source>
        <dbReference type="Proteomes" id="UP001152523"/>
    </source>
</evidence>
<keyword evidence="2" id="KW-1185">Reference proteome</keyword>
<comment type="caution">
    <text evidence="1">The sequence shown here is derived from an EMBL/GenBank/DDBJ whole genome shotgun (WGS) entry which is preliminary data.</text>
</comment>
<sequence length="225" mass="24343">MLFRPPPHLLFRPPPLQLGLSTSSIFFFFKPPPSPLLLGFDRKEDLNSELLECRLWPDPSIFSARSAVVFDVADVTGVGSVVHDGRRLQFGTTSAGSSILVADDSDLVLMLLVGVRRAFHGGGGGGKAAKLLGDLVWGRTGGGAGKGAGRLVTGNGAGDRGGFWALGKWIRWRWPESGGDLRSWTDSHFWWWVSSHFDWGHSDRWVDAQSLSPCAAAATGRTESL</sequence>
<accession>A0AAV0CNP3</accession>
<organism evidence="1 2">
    <name type="scientific">Cuscuta epithymum</name>
    <dbReference type="NCBI Taxonomy" id="186058"/>
    <lineage>
        <taxon>Eukaryota</taxon>
        <taxon>Viridiplantae</taxon>
        <taxon>Streptophyta</taxon>
        <taxon>Embryophyta</taxon>
        <taxon>Tracheophyta</taxon>
        <taxon>Spermatophyta</taxon>
        <taxon>Magnoliopsida</taxon>
        <taxon>eudicotyledons</taxon>
        <taxon>Gunneridae</taxon>
        <taxon>Pentapetalae</taxon>
        <taxon>asterids</taxon>
        <taxon>lamiids</taxon>
        <taxon>Solanales</taxon>
        <taxon>Convolvulaceae</taxon>
        <taxon>Cuscuteae</taxon>
        <taxon>Cuscuta</taxon>
        <taxon>Cuscuta subgen. Cuscuta</taxon>
    </lineage>
</organism>
<dbReference type="AlphaFoldDB" id="A0AAV0CNP3"/>
<reference evidence="1" key="1">
    <citation type="submission" date="2022-07" db="EMBL/GenBank/DDBJ databases">
        <authorList>
            <person name="Macas J."/>
            <person name="Novak P."/>
            <person name="Neumann P."/>
        </authorList>
    </citation>
    <scope>NUCLEOTIDE SEQUENCE</scope>
</reference>
<evidence type="ECO:0000313" key="1">
    <source>
        <dbReference type="EMBL" id="CAH9079954.1"/>
    </source>
</evidence>
<protein>
    <submittedName>
        <fullName evidence="1">Uncharacterized protein</fullName>
    </submittedName>
</protein>
<dbReference type="EMBL" id="CAMAPF010000034">
    <property type="protein sequence ID" value="CAH9079954.1"/>
    <property type="molecule type" value="Genomic_DNA"/>
</dbReference>
<dbReference type="Proteomes" id="UP001152523">
    <property type="component" value="Unassembled WGS sequence"/>
</dbReference>
<proteinExistence type="predicted"/>